<dbReference type="SUPFAM" id="SSF52172">
    <property type="entry name" value="CheY-like"/>
    <property type="match status" value="1"/>
</dbReference>
<dbReference type="PROSITE" id="PS50110">
    <property type="entry name" value="RESPONSE_REGULATORY"/>
    <property type="match status" value="1"/>
</dbReference>
<dbReference type="Gene3D" id="3.40.50.2300">
    <property type="match status" value="1"/>
</dbReference>
<dbReference type="SUPFAM" id="SSF46689">
    <property type="entry name" value="Homeodomain-like"/>
    <property type="match status" value="2"/>
</dbReference>
<dbReference type="Proteomes" id="UP000806542">
    <property type="component" value="Unassembled WGS sequence"/>
</dbReference>
<comment type="caution">
    <text evidence="9">The sequence shown here is derived from an EMBL/GenBank/DDBJ whole genome shotgun (WGS) entry which is preliminary data.</text>
</comment>
<dbReference type="RefSeq" id="WP_226392268.1">
    <property type="nucleotide sequence ID" value="NZ_JADCKB010000007.1"/>
</dbReference>
<dbReference type="GO" id="GO:0003700">
    <property type="term" value="F:DNA-binding transcription factor activity"/>
    <property type="evidence" value="ECO:0007669"/>
    <property type="project" value="InterPro"/>
</dbReference>
<evidence type="ECO:0000256" key="6">
    <source>
        <dbReference type="PROSITE-ProRule" id="PRU00169"/>
    </source>
</evidence>
<reference evidence="9" key="1">
    <citation type="submission" date="2020-10" db="EMBL/GenBank/DDBJ databases">
        <title>ChiBAC.</title>
        <authorList>
            <person name="Zenner C."/>
            <person name="Hitch T.C.A."/>
            <person name="Clavel T."/>
        </authorList>
    </citation>
    <scope>NUCLEOTIDE SEQUENCE</scope>
    <source>
        <strain evidence="9">DSM 107454</strain>
    </source>
</reference>
<dbReference type="Pfam" id="PF00072">
    <property type="entry name" value="Response_reg"/>
    <property type="match status" value="1"/>
</dbReference>
<dbReference type="PROSITE" id="PS01124">
    <property type="entry name" value="HTH_ARAC_FAMILY_2"/>
    <property type="match status" value="1"/>
</dbReference>
<keyword evidence="4" id="KW-0804">Transcription</keyword>
<evidence type="ECO:0000256" key="5">
    <source>
        <dbReference type="ARBA" id="ARBA00024867"/>
    </source>
</evidence>
<evidence type="ECO:0000256" key="2">
    <source>
        <dbReference type="ARBA" id="ARBA00023015"/>
    </source>
</evidence>
<keyword evidence="6" id="KW-0597">Phosphoprotein</keyword>
<dbReference type="InterPro" id="IPR009057">
    <property type="entry name" value="Homeodomain-like_sf"/>
</dbReference>
<evidence type="ECO:0000313" key="9">
    <source>
        <dbReference type="EMBL" id="MBE5039703.1"/>
    </source>
</evidence>
<feature type="domain" description="Response regulatory" evidence="8">
    <location>
        <begin position="5"/>
        <end position="122"/>
    </location>
</feature>
<dbReference type="PANTHER" id="PTHR43280">
    <property type="entry name" value="ARAC-FAMILY TRANSCRIPTIONAL REGULATOR"/>
    <property type="match status" value="1"/>
</dbReference>
<comment type="function">
    <text evidence="5">May play the central regulatory role in sporulation. It may be an element of the effector pathway responsible for the activation of sporulation genes in response to nutritional stress. Spo0A may act in concert with spo0H (a sigma factor) to control the expression of some genes that are critical to the sporulation process.</text>
</comment>
<dbReference type="InterPro" id="IPR001789">
    <property type="entry name" value="Sig_transdc_resp-reg_receiver"/>
</dbReference>
<dbReference type="Gene3D" id="1.10.10.60">
    <property type="entry name" value="Homeodomain-like"/>
    <property type="match status" value="2"/>
</dbReference>
<gene>
    <name evidence="9" type="ORF">INF28_04410</name>
</gene>
<keyword evidence="2" id="KW-0805">Transcription regulation</keyword>
<proteinExistence type="predicted"/>
<name>A0A9D5RB60_9FIRM</name>
<evidence type="ECO:0000313" key="10">
    <source>
        <dbReference type="Proteomes" id="UP000806542"/>
    </source>
</evidence>
<dbReference type="PRINTS" id="PR00032">
    <property type="entry name" value="HTHARAC"/>
</dbReference>
<feature type="domain" description="HTH araC/xylS-type" evidence="7">
    <location>
        <begin position="300"/>
        <end position="398"/>
    </location>
</feature>
<dbReference type="InterPro" id="IPR020449">
    <property type="entry name" value="Tscrpt_reg_AraC-type_HTH"/>
</dbReference>
<dbReference type="PANTHER" id="PTHR43280:SF2">
    <property type="entry name" value="HTH-TYPE TRANSCRIPTIONAL REGULATOR EXSA"/>
    <property type="match status" value="1"/>
</dbReference>
<evidence type="ECO:0000256" key="4">
    <source>
        <dbReference type="ARBA" id="ARBA00023163"/>
    </source>
</evidence>
<keyword evidence="3" id="KW-0238">DNA-binding</keyword>
<sequence length="401" mass="46491">MTVYQVVIADDEILFRKKLREMIDWEALDFEVAAAFGNGQRVMEYVKENPVDVVLTDIRMSPVSGLELAQYLHEDFPHVKVVLISGYREFEYAQAAIQFGVTDYLVKPVGRDAVRNTLLRIKEEWKAERSQGFSHLSIRQAFLNLLSGDKTDGAEQQLADAGIHLCCAQAQYLLAQMEILNFHNYLAHYSYGKEGFYNSFCQMVPKCDAGIYYCVLHISEEKFTILAVAQNQERMNLKENVRSMLNRVMRDIRMVLKAEPQMNFRERVYELEELRQAFKKQIGEVVIHTAEKVDSVSPVKKAEEYICANYWKDICQEEVAEYVGLSVYYFSRLFKNITQEKFVDYIIRIRMEKAKELLMNTDMKVAEISQKVGYANYSTFHRIFKGTFGCAPGEYRAALNQ</sequence>
<dbReference type="CDD" id="cd17536">
    <property type="entry name" value="REC_YesN-like"/>
    <property type="match status" value="1"/>
</dbReference>
<dbReference type="EMBL" id="JADCKB010000007">
    <property type="protein sequence ID" value="MBE5039703.1"/>
    <property type="molecule type" value="Genomic_DNA"/>
</dbReference>
<dbReference type="GO" id="GO:0000160">
    <property type="term" value="P:phosphorelay signal transduction system"/>
    <property type="evidence" value="ECO:0007669"/>
    <property type="project" value="InterPro"/>
</dbReference>
<dbReference type="GO" id="GO:0043565">
    <property type="term" value="F:sequence-specific DNA binding"/>
    <property type="evidence" value="ECO:0007669"/>
    <property type="project" value="InterPro"/>
</dbReference>
<dbReference type="Pfam" id="PF12833">
    <property type="entry name" value="HTH_18"/>
    <property type="match status" value="1"/>
</dbReference>
<protein>
    <recommendedName>
        <fullName evidence="1">Stage 0 sporulation protein A homolog</fullName>
    </recommendedName>
</protein>
<feature type="modified residue" description="4-aspartylphosphate" evidence="6">
    <location>
        <position position="57"/>
    </location>
</feature>
<evidence type="ECO:0000259" key="7">
    <source>
        <dbReference type="PROSITE" id="PS01124"/>
    </source>
</evidence>
<dbReference type="SMART" id="SM00342">
    <property type="entry name" value="HTH_ARAC"/>
    <property type="match status" value="1"/>
</dbReference>
<dbReference type="InterPro" id="IPR011006">
    <property type="entry name" value="CheY-like_superfamily"/>
</dbReference>
<evidence type="ECO:0000256" key="3">
    <source>
        <dbReference type="ARBA" id="ARBA00023125"/>
    </source>
</evidence>
<dbReference type="InterPro" id="IPR018060">
    <property type="entry name" value="HTH_AraC"/>
</dbReference>
<dbReference type="SMART" id="SM00448">
    <property type="entry name" value="REC"/>
    <property type="match status" value="1"/>
</dbReference>
<accession>A0A9D5RB60</accession>
<evidence type="ECO:0000259" key="8">
    <source>
        <dbReference type="PROSITE" id="PS50110"/>
    </source>
</evidence>
<keyword evidence="10" id="KW-1185">Reference proteome</keyword>
<dbReference type="AlphaFoldDB" id="A0A9D5RB60"/>
<evidence type="ECO:0000256" key="1">
    <source>
        <dbReference type="ARBA" id="ARBA00018672"/>
    </source>
</evidence>
<organism evidence="9 10">
    <name type="scientific">Ructibacterium gallinarum</name>
    <dbReference type="NCBI Taxonomy" id="2779355"/>
    <lineage>
        <taxon>Bacteria</taxon>
        <taxon>Bacillati</taxon>
        <taxon>Bacillota</taxon>
        <taxon>Clostridia</taxon>
        <taxon>Eubacteriales</taxon>
        <taxon>Oscillospiraceae</taxon>
        <taxon>Ructibacterium</taxon>
    </lineage>
</organism>